<dbReference type="InterPro" id="IPR015402">
    <property type="entry name" value="DUF1980"/>
</dbReference>
<evidence type="ECO:0000313" key="4">
    <source>
        <dbReference type="EMBL" id="MYL50932.1"/>
    </source>
</evidence>
<keyword evidence="1" id="KW-0812">Transmembrane</keyword>
<keyword evidence="1" id="KW-1133">Transmembrane helix</keyword>
<feature type="transmembrane region" description="Helical" evidence="1">
    <location>
        <begin position="62"/>
        <end position="82"/>
    </location>
</feature>
<dbReference type="AlphaFoldDB" id="A0A845E7L5"/>
<name>A0A845E7L5_9BACI</name>
<keyword evidence="1" id="KW-0472">Membrane</keyword>
<accession>A0A845E7L5</accession>
<dbReference type="PANTHER" id="PTHR40047:SF1">
    <property type="entry name" value="UPF0703 PROTEIN YCGQ"/>
    <property type="match status" value="1"/>
</dbReference>
<dbReference type="InterPro" id="IPR048447">
    <property type="entry name" value="DUF1980_C"/>
</dbReference>
<sequence length="312" mass="35256">MFTQSRSYLMSSSCNKNHDGRNAFMKPESHQFLRAVILFGLALFILKLLISGDIQKFIAPRMMPYIYFTLIVIGVLGAIQYFKTGNDEEHENCGCAHGHEYPKSKLKSLLIYALFIVPVLTGMMFSDHVMGSSAAANKGFKYEMRSTDSGLSTEVSPEVEDIDPIESNPGVLTPKKRFPDLYQTMTESNVIQLTEDNYIGSISLMEDHMGEYIGKEIVMNGFVFREDNYPEDRIVVGRFGISCCVADGGIYGVMVQGENLSTYKNDTWVEVRGVLNMVDYNGWELPLIEPKEINEIETPHEPYVYETFEFSG</sequence>
<evidence type="ECO:0000259" key="3">
    <source>
        <dbReference type="Pfam" id="PF21537"/>
    </source>
</evidence>
<dbReference type="Proteomes" id="UP000447393">
    <property type="component" value="Unassembled WGS sequence"/>
</dbReference>
<feature type="transmembrane region" description="Helical" evidence="1">
    <location>
        <begin position="32"/>
        <end position="50"/>
    </location>
</feature>
<gene>
    <name evidence="4" type="ORF">GLV98_15665</name>
</gene>
<dbReference type="InterPro" id="IPR052955">
    <property type="entry name" value="UPF0703_membrane_permease"/>
</dbReference>
<dbReference type="NCBIfam" id="TIGR03943">
    <property type="entry name" value="TIGR03943 family putative permease subunit"/>
    <property type="match status" value="1"/>
</dbReference>
<organism evidence="4 5">
    <name type="scientific">Halobacillus litoralis</name>
    <dbReference type="NCBI Taxonomy" id="45668"/>
    <lineage>
        <taxon>Bacteria</taxon>
        <taxon>Bacillati</taxon>
        <taxon>Bacillota</taxon>
        <taxon>Bacilli</taxon>
        <taxon>Bacillales</taxon>
        <taxon>Bacillaceae</taxon>
        <taxon>Halobacillus</taxon>
    </lineage>
</organism>
<feature type="domain" description="DUF1980" evidence="2">
    <location>
        <begin position="33"/>
        <end position="140"/>
    </location>
</feature>
<evidence type="ECO:0000313" key="5">
    <source>
        <dbReference type="Proteomes" id="UP000447393"/>
    </source>
</evidence>
<reference evidence="4 5" key="1">
    <citation type="submission" date="2019-11" db="EMBL/GenBank/DDBJ databases">
        <title>Genome sequences of 17 halophilic strains isolated from different environments.</title>
        <authorList>
            <person name="Furrow R.E."/>
        </authorList>
    </citation>
    <scope>NUCLEOTIDE SEQUENCE [LARGE SCALE GENOMIC DNA]</scope>
    <source>
        <strain evidence="4 5">22505_10_Sand</strain>
    </source>
</reference>
<feature type="transmembrane region" description="Helical" evidence="1">
    <location>
        <begin position="109"/>
        <end position="126"/>
    </location>
</feature>
<comment type="caution">
    <text evidence="4">The sequence shown here is derived from an EMBL/GenBank/DDBJ whole genome shotgun (WGS) entry which is preliminary data.</text>
</comment>
<feature type="domain" description="DUF1980" evidence="3">
    <location>
        <begin position="178"/>
        <end position="306"/>
    </location>
</feature>
<dbReference type="PANTHER" id="PTHR40047">
    <property type="entry name" value="UPF0703 PROTEIN YCGQ"/>
    <property type="match status" value="1"/>
</dbReference>
<proteinExistence type="predicted"/>
<evidence type="ECO:0000256" key="1">
    <source>
        <dbReference type="SAM" id="Phobius"/>
    </source>
</evidence>
<dbReference type="InterPro" id="IPR048493">
    <property type="entry name" value="DUF1980_N"/>
</dbReference>
<dbReference type="EMBL" id="WMEZ01000007">
    <property type="protein sequence ID" value="MYL50932.1"/>
    <property type="molecule type" value="Genomic_DNA"/>
</dbReference>
<dbReference type="Pfam" id="PF09323">
    <property type="entry name" value="DUF1980"/>
    <property type="match status" value="1"/>
</dbReference>
<dbReference type="Pfam" id="PF21537">
    <property type="entry name" value="DUF1980_C"/>
    <property type="match status" value="1"/>
</dbReference>
<evidence type="ECO:0000259" key="2">
    <source>
        <dbReference type="Pfam" id="PF09323"/>
    </source>
</evidence>
<protein>
    <submittedName>
        <fullName evidence="4">TIGR03943 family protein</fullName>
    </submittedName>
</protein>